<dbReference type="OrthoDB" id="10029630at2759"/>
<organism evidence="11 12">
    <name type="scientific">Drosophila lebanonensis</name>
    <name type="common">Fruit fly</name>
    <name type="synonym">Scaptodrosophila lebanonensis</name>
    <dbReference type="NCBI Taxonomy" id="7225"/>
    <lineage>
        <taxon>Eukaryota</taxon>
        <taxon>Metazoa</taxon>
        <taxon>Ecdysozoa</taxon>
        <taxon>Arthropoda</taxon>
        <taxon>Hexapoda</taxon>
        <taxon>Insecta</taxon>
        <taxon>Pterygota</taxon>
        <taxon>Neoptera</taxon>
        <taxon>Endopterygota</taxon>
        <taxon>Diptera</taxon>
        <taxon>Brachycera</taxon>
        <taxon>Muscomorpha</taxon>
        <taxon>Ephydroidea</taxon>
        <taxon>Drosophilidae</taxon>
        <taxon>Scaptodrosophila</taxon>
    </lineage>
</organism>
<dbReference type="GO" id="GO:0005615">
    <property type="term" value="C:extracellular space"/>
    <property type="evidence" value="ECO:0007669"/>
    <property type="project" value="TreeGrafter"/>
</dbReference>
<reference evidence="12" key="1">
    <citation type="submission" date="2025-08" db="UniProtKB">
        <authorList>
            <consortium name="RefSeq"/>
        </authorList>
    </citation>
    <scope>IDENTIFICATION</scope>
    <source>
        <strain evidence="12">11010-0011.00</strain>
        <tissue evidence="12">Whole body</tissue>
    </source>
</reference>
<dbReference type="RefSeq" id="XP_030377148.1">
    <property type="nucleotide sequence ID" value="XM_030521288.1"/>
</dbReference>
<evidence type="ECO:0000256" key="10">
    <source>
        <dbReference type="SAM" id="SignalP"/>
    </source>
</evidence>
<feature type="disulfide bond" evidence="6 8">
    <location>
        <begin position="527"/>
        <end position="545"/>
    </location>
</feature>
<evidence type="ECO:0000256" key="4">
    <source>
        <dbReference type="ARBA" id="ARBA00023180"/>
    </source>
</evidence>
<feature type="glycosylation site" description="N-linked (GlcNAc...) asparagine" evidence="7">
    <location>
        <position position="123"/>
    </location>
</feature>
<keyword evidence="9" id="KW-0482">Metalloprotease</keyword>
<feature type="signal peptide" evidence="10">
    <location>
        <begin position="1"/>
        <end position="16"/>
    </location>
</feature>
<dbReference type="PRINTS" id="PR00791">
    <property type="entry name" value="PEPDIPTASEA"/>
</dbReference>
<evidence type="ECO:0000256" key="1">
    <source>
        <dbReference type="ARBA" id="ARBA00008139"/>
    </source>
</evidence>
<protein>
    <recommendedName>
        <fullName evidence="9">Angiotensin-converting enzyme</fullName>
        <ecNumber evidence="9">3.4.-.-</ecNumber>
    </recommendedName>
</protein>
<evidence type="ECO:0000256" key="7">
    <source>
        <dbReference type="PIRSR" id="PIRSR601548-5"/>
    </source>
</evidence>
<dbReference type="Proteomes" id="UP000504634">
    <property type="component" value="Unplaced"/>
</dbReference>
<evidence type="ECO:0000313" key="11">
    <source>
        <dbReference type="Proteomes" id="UP000504634"/>
    </source>
</evidence>
<feature type="glycosylation site" description="N-linked (GlcNAc...) (complex) asparagine" evidence="5">
    <location>
        <position position="72"/>
    </location>
</feature>
<accession>A0A6J2TPW1</accession>
<keyword evidence="9" id="KW-0479">Metal-binding</keyword>
<proteinExistence type="inferred from homology"/>
<dbReference type="PANTHER" id="PTHR10514:SF44">
    <property type="entry name" value="ANGIOTENSIN-CONVERTING ENZYME-RELATED"/>
    <property type="match status" value="1"/>
</dbReference>
<dbReference type="SUPFAM" id="SSF55486">
    <property type="entry name" value="Metalloproteases ('zincins'), catalytic domain"/>
    <property type="match status" value="1"/>
</dbReference>
<gene>
    <name evidence="12" type="primary">LOC115626038</name>
</gene>
<evidence type="ECO:0000256" key="8">
    <source>
        <dbReference type="PROSITE-ProRule" id="PRU01355"/>
    </source>
</evidence>
<keyword evidence="3 6" id="KW-1015">Disulfide bond</keyword>
<evidence type="ECO:0000256" key="9">
    <source>
        <dbReference type="RuleBase" id="RU361144"/>
    </source>
</evidence>
<dbReference type="GO" id="GO:0004180">
    <property type="term" value="F:carboxypeptidase activity"/>
    <property type="evidence" value="ECO:0007669"/>
    <property type="project" value="UniProtKB-KW"/>
</dbReference>
<keyword evidence="11" id="KW-1185">Reference proteome</keyword>
<feature type="glycosylation site" description="N-linked (GlcNAc...) asparagine" evidence="7">
    <location>
        <position position="301"/>
    </location>
</feature>
<dbReference type="InterPro" id="IPR001548">
    <property type="entry name" value="Peptidase_M2"/>
</dbReference>
<dbReference type="PROSITE" id="PS52011">
    <property type="entry name" value="PEPTIDASE_M2"/>
    <property type="match status" value="1"/>
</dbReference>
<dbReference type="GO" id="GO:0046872">
    <property type="term" value="F:metal ion binding"/>
    <property type="evidence" value="ECO:0007669"/>
    <property type="project" value="UniProtKB-KW"/>
</dbReference>
<dbReference type="PANTHER" id="PTHR10514">
    <property type="entry name" value="ANGIOTENSIN-CONVERTING ENZYME"/>
    <property type="match status" value="1"/>
</dbReference>
<keyword evidence="9" id="KW-0378">Hydrolase</keyword>
<sequence length="612" mass="71259">MLKKLLLLASLGLARAATEPDATLAAFLNETNDKLAAAYDQEVLGELRNELQGPNDLIALLQVEIANEKLINYVKSITPRAKKYVRLKLGDAVQRRQLEKIPQLGYEMLPEKELRNIYALTSNMSENYHNVHLCAFGQPQNCTLKLIPDVQQILHESQNLKEIEYYWFEWRRCTGLATRSQFVAFMELYKKTAQLNGYAHAEDYWFRSLELSGRETMALLDGFMDALRPLFLQFHAHVRGSLRKMYGEQLVPKGKPYPQHLAEIFLGNAFRRVKAEWFVDLPYPDVGLPNITEALQQRNLNTTMRVFWHVAEYYRELGMPQLEDDLYRNAKPVANLDGDRCWHKAWRFYDLPYTNFSYCALNDEERFFNMFEAQSDLHYYRSTSEQPTLLREEPFPSFSDAIGKSISLAASSPRYLHKFGLTRGAEWRDLPARLNRLYLQGMRVVFLLPVFYVLDRYRVEVLSGRIRADDNEAYWRLTEEFTGAAAPRRRSNEQFDVPAKLLLEVDDQYASHIMSIVLQFQLYTHFCNLTNQYVDGVDDKPLDLCDLSGQRQVGPRLRRAMALGSSLHYREVLQEMLGERELSLNGLLSYFQPLYEWLVMQNRLNGLEVGWT</sequence>
<dbReference type="GO" id="GO:0006508">
    <property type="term" value="P:proteolysis"/>
    <property type="evidence" value="ECO:0007669"/>
    <property type="project" value="UniProtKB-KW"/>
</dbReference>
<dbReference type="CDD" id="cd06461">
    <property type="entry name" value="M2_ACE"/>
    <property type="match status" value="1"/>
</dbReference>
<comment type="cofactor">
    <cofactor evidence="9">
        <name>Zn(2+)</name>
        <dbReference type="ChEBI" id="CHEBI:29105"/>
    </cofactor>
    <text evidence="9">Binds 1 zinc ion per subunit.</text>
</comment>
<dbReference type="GO" id="GO:0008241">
    <property type="term" value="F:peptidyl-dipeptidase activity"/>
    <property type="evidence" value="ECO:0007669"/>
    <property type="project" value="InterPro"/>
</dbReference>
<dbReference type="GO" id="GO:0005886">
    <property type="term" value="C:plasma membrane"/>
    <property type="evidence" value="ECO:0007669"/>
    <property type="project" value="TreeGrafter"/>
</dbReference>
<dbReference type="GO" id="GO:0008237">
    <property type="term" value="F:metallopeptidase activity"/>
    <property type="evidence" value="ECO:0007669"/>
    <property type="project" value="UniProtKB-KW"/>
</dbReference>
<keyword evidence="2 10" id="KW-0732">Signal</keyword>
<evidence type="ECO:0000256" key="2">
    <source>
        <dbReference type="ARBA" id="ARBA00022729"/>
    </source>
</evidence>
<keyword evidence="9" id="KW-0645">Protease</keyword>
<keyword evidence="9" id="KW-0121">Carboxypeptidase</keyword>
<keyword evidence="4 5" id="KW-0325">Glycoprotein</keyword>
<dbReference type="Pfam" id="PF01401">
    <property type="entry name" value="Peptidase_M2"/>
    <property type="match status" value="1"/>
</dbReference>
<name>A0A6J2TPW1_DROLE</name>
<feature type="disulfide bond" evidence="6 8">
    <location>
        <begin position="134"/>
        <end position="142"/>
    </location>
</feature>
<evidence type="ECO:0000256" key="6">
    <source>
        <dbReference type="PIRSR" id="PIRSR601548-4"/>
    </source>
</evidence>
<evidence type="ECO:0000256" key="3">
    <source>
        <dbReference type="ARBA" id="ARBA00023157"/>
    </source>
</evidence>
<evidence type="ECO:0000313" key="12">
    <source>
        <dbReference type="RefSeq" id="XP_030377148.1"/>
    </source>
</evidence>
<keyword evidence="9" id="KW-0862">Zinc</keyword>
<comment type="similarity">
    <text evidence="1 8 9">Belongs to the peptidase M2 family.</text>
</comment>
<evidence type="ECO:0000256" key="5">
    <source>
        <dbReference type="PIRSR" id="PIRSR601548-10"/>
    </source>
</evidence>
<dbReference type="GeneID" id="115626038"/>
<feature type="chain" id="PRO_5026794023" description="Angiotensin-converting enzyme" evidence="10">
    <location>
        <begin position="17"/>
        <end position="612"/>
    </location>
</feature>
<dbReference type="EC" id="3.4.-.-" evidence="9"/>
<dbReference type="AlphaFoldDB" id="A0A6J2TPW1"/>
<feature type="disulfide bond" evidence="6 8">
    <location>
        <begin position="341"/>
        <end position="359"/>
    </location>
</feature>